<dbReference type="Pfam" id="PF26639">
    <property type="entry name" value="Het-6_barrel"/>
    <property type="match status" value="1"/>
</dbReference>
<feature type="compositionally biased region" description="Basic and acidic residues" evidence="1">
    <location>
        <begin position="30"/>
        <end position="44"/>
    </location>
</feature>
<dbReference type="Pfam" id="PF06985">
    <property type="entry name" value="HET"/>
    <property type="match status" value="1"/>
</dbReference>
<feature type="compositionally biased region" description="Basic and acidic residues" evidence="1">
    <location>
        <begin position="1"/>
        <end position="15"/>
    </location>
</feature>
<feature type="compositionally biased region" description="Low complexity" evidence="1">
    <location>
        <begin position="240"/>
        <end position="249"/>
    </location>
</feature>
<feature type="domain" description="Heterokaryon incompatibility" evidence="2">
    <location>
        <begin position="343"/>
        <end position="484"/>
    </location>
</feature>
<dbReference type="PANTHER" id="PTHR24148">
    <property type="entry name" value="ANKYRIN REPEAT DOMAIN-CONTAINING PROTEIN 39 HOMOLOG-RELATED"/>
    <property type="match status" value="1"/>
</dbReference>
<evidence type="ECO:0000259" key="2">
    <source>
        <dbReference type="Pfam" id="PF06985"/>
    </source>
</evidence>
<evidence type="ECO:0000256" key="1">
    <source>
        <dbReference type="SAM" id="MobiDB-lite"/>
    </source>
</evidence>
<keyword evidence="4" id="KW-1185">Reference proteome</keyword>
<dbReference type="EMBL" id="JAULSV010000003">
    <property type="protein sequence ID" value="KAK0649747.1"/>
    <property type="molecule type" value="Genomic_DNA"/>
</dbReference>
<evidence type="ECO:0000313" key="4">
    <source>
        <dbReference type="Proteomes" id="UP001174936"/>
    </source>
</evidence>
<dbReference type="AlphaFoldDB" id="A0AA40CT60"/>
<accession>A0AA40CT60</accession>
<feature type="compositionally biased region" description="Basic and acidic residues" evidence="1">
    <location>
        <begin position="195"/>
        <end position="207"/>
    </location>
</feature>
<feature type="compositionally biased region" description="Basic and acidic residues" evidence="1">
    <location>
        <begin position="116"/>
        <end position="147"/>
    </location>
</feature>
<dbReference type="InterPro" id="IPR052895">
    <property type="entry name" value="HetReg/Transcr_Mod"/>
</dbReference>
<feature type="region of interest" description="Disordered" evidence="1">
    <location>
        <begin position="1"/>
        <end position="271"/>
    </location>
</feature>
<sequence length="894" mass="101441">MADSRSDYRDGRFEAPRQYLALSRTGHASSSEDERPRSRYESRRTRTRATRSHQQAFEGPPRARSPLSSEESDDDPGPRRFKSQRPLSPPRTVRRHEEVREVRRDSRWEEDDDEIDRQSLHLYHRERERDRRSGREKNPERAVVKDRGTRRKNPSHVESSDELHLDESDEDPEPARDFRFVDGGPPPPFPSSASEHSRFETPPELDRGLAPPERTNRPPPAPSAPIEIRRRSTNVRELPYRSSPLSRSPGMAEVPKPSPSKHEAQLLTGSPGNFSQRVGTPLEMPPGSWQPSSSHRGSVVGDRQHQYRPLDESFIRLIRILPERKTMLRCELVHVSLRKPPRYVAISYAWGDAGDTRKIELEGSLVPISVSLHGALTALRQKSESVMVWADALSIDQSNDDEKTQQIQLMPSIFASADSVAVWLGPEKDDSTQAIGLLCDLASHGSPGLKLADAVSSSATRRALQAVVPLFQRDYWKRLWVVQEIFNAKDITVYCGPTKVSWDVYQDASMTFRSERHLLERHIRVGNGRYGPTTDQFTYPQVLVSGGPASLPNLRPIVEHTEEPLLEILRACRRKLASDPKDKLFGVLGILPQKVRNEFRADYSLSLKEIYTEIVDYILKTTEKLDVICDAIHFPVHTSSANLPSFVPDWSHIPQSASMSHWDAYGFRASGDTRAICRFLDDRLNKLEISAIDLGTVKVRGSAVGTLCTCDDFILAFLQWRALLLQTMEHESDKGKIAAEQHFAKALCLGQVLPQWERPKEWLAVCYHLFASMLQTNLPYVPLDQDLLRFLDMDVDIPHSEHEVFLDKNFGSRMMGRCFFRTEEGRIGMGSGFMAPDDVVVVPLGCSTPILLRETGTRGEYRFVGDVYIHGYMEGKAVHKWRNGDAELKKYVLV</sequence>
<protein>
    <submittedName>
        <fullName evidence="3">Heterokaryon incompatibility protein-domain-containing protein</fullName>
    </submittedName>
</protein>
<feature type="compositionally biased region" description="Basic and acidic residues" evidence="1">
    <location>
        <begin position="95"/>
        <end position="107"/>
    </location>
</feature>
<comment type="caution">
    <text evidence="3">The sequence shown here is derived from an EMBL/GenBank/DDBJ whole genome shotgun (WGS) entry which is preliminary data.</text>
</comment>
<dbReference type="PANTHER" id="PTHR24148:SF73">
    <property type="entry name" value="HET DOMAIN PROTEIN (AFU_ORTHOLOGUE AFUA_8G01020)"/>
    <property type="match status" value="1"/>
</dbReference>
<name>A0AA40CT60_9PEZI</name>
<evidence type="ECO:0000313" key="3">
    <source>
        <dbReference type="EMBL" id="KAK0649747.1"/>
    </source>
</evidence>
<dbReference type="InterPro" id="IPR010730">
    <property type="entry name" value="HET"/>
</dbReference>
<proteinExistence type="predicted"/>
<reference evidence="3" key="1">
    <citation type="submission" date="2023-06" db="EMBL/GenBank/DDBJ databases">
        <title>Genome-scale phylogeny and comparative genomics of the fungal order Sordariales.</title>
        <authorList>
            <consortium name="Lawrence Berkeley National Laboratory"/>
            <person name="Hensen N."/>
            <person name="Bonometti L."/>
            <person name="Westerberg I."/>
            <person name="Brannstrom I.O."/>
            <person name="Guillou S."/>
            <person name="Cros-Aarteil S."/>
            <person name="Calhoun S."/>
            <person name="Haridas S."/>
            <person name="Kuo A."/>
            <person name="Mondo S."/>
            <person name="Pangilinan J."/>
            <person name="Riley R."/>
            <person name="Labutti K."/>
            <person name="Andreopoulos B."/>
            <person name="Lipzen A."/>
            <person name="Chen C."/>
            <person name="Yanf M."/>
            <person name="Daum C."/>
            <person name="Ng V."/>
            <person name="Clum A."/>
            <person name="Steindorff A."/>
            <person name="Ohm R."/>
            <person name="Martin F."/>
            <person name="Silar P."/>
            <person name="Natvig D."/>
            <person name="Lalanne C."/>
            <person name="Gautier V."/>
            <person name="Ament-Velasquez S.L."/>
            <person name="Kruys A."/>
            <person name="Hutchinson M.I."/>
            <person name="Powell A.J."/>
            <person name="Barry K."/>
            <person name="Miller A.N."/>
            <person name="Grigoriev I.V."/>
            <person name="Debuchy R."/>
            <person name="Gladieux P."/>
            <person name="Thoren M.H."/>
            <person name="Johannesson H."/>
        </authorList>
    </citation>
    <scope>NUCLEOTIDE SEQUENCE</scope>
    <source>
        <strain evidence="3">SMH2532-1</strain>
    </source>
</reference>
<dbReference type="Proteomes" id="UP001174936">
    <property type="component" value="Unassembled WGS sequence"/>
</dbReference>
<gene>
    <name evidence="3" type="ORF">B0T16DRAFT_410653</name>
</gene>
<organism evidence="3 4">
    <name type="scientific">Cercophora newfieldiana</name>
    <dbReference type="NCBI Taxonomy" id="92897"/>
    <lineage>
        <taxon>Eukaryota</taxon>
        <taxon>Fungi</taxon>
        <taxon>Dikarya</taxon>
        <taxon>Ascomycota</taxon>
        <taxon>Pezizomycotina</taxon>
        <taxon>Sordariomycetes</taxon>
        <taxon>Sordariomycetidae</taxon>
        <taxon>Sordariales</taxon>
        <taxon>Lasiosphaeriaceae</taxon>
        <taxon>Cercophora</taxon>
    </lineage>
</organism>